<reference evidence="9" key="1">
    <citation type="submission" date="2021-01" db="EMBL/GenBank/DDBJ databases">
        <authorList>
            <consortium name="Genoscope - CEA"/>
            <person name="William W."/>
        </authorList>
    </citation>
    <scope>NUCLEOTIDE SEQUENCE</scope>
</reference>
<feature type="domain" description="Protein kinase" evidence="8">
    <location>
        <begin position="131"/>
        <end position="226"/>
    </location>
</feature>
<evidence type="ECO:0000313" key="9">
    <source>
        <dbReference type="EMBL" id="CAF1916825.1"/>
    </source>
</evidence>
<dbReference type="InterPro" id="IPR017441">
    <property type="entry name" value="Protein_kinase_ATP_BS"/>
</dbReference>
<evidence type="ECO:0000256" key="5">
    <source>
        <dbReference type="ARBA" id="ARBA00022840"/>
    </source>
</evidence>
<dbReference type="PANTHER" id="PTHR27002">
    <property type="entry name" value="RECEPTOR-LIKE SERINE/THREONINE-PROTEIN KINASE SD1-8"/>
    <property type="match status" value="1"/>
</dbReference>
<keyword evidence="5 6" id="KW-0067">ATP-binding</keyword>
<sequence length="226" mass="25709">MTCLEKCVAYFKAMYWGSQGGEVSRPSCVFWWDLYSFCSAFDNITIFYAPPRVKSQAQPPANDKKGRSIRYGGIIGIFINLLVFIGLIKFYGPRRKSKNGINVGSAEYSDSDGQFMLRFDLGIIITATSDFSSENKLGQGGFGHITNGREIEVKRLIRGLEGGMVFKNEVSLLTRLQHKNLVKLLGFCNERDEEILVYEFVPNSSLDYFFFEKRKFLNMGGEIQNY</sequence>
<organism evidence="9">
    <name type="scientific">Brassica napus</name>
    <name type="common">Rape</name>
    <dbReference type="NCBI Taxonomy" id="3708"/>
    <lineage>
        <taxon>Eukaryota</taxon>
        <taxon>Viridiplantae</taxon>
        <taxon>Streptophyta</taxon>
        <taxon>Embryophyta</taxon>
        <taxon>Tracheophyta</taxon>
        <taxon>Spermatophyta</taxon>
        <taxon>Magnoliopsida</taxon>
        <taxon>eudicotyledons</taxon>
        <taxon>Gunneridae</taxon>
        <taxon>Pentapetalae</taxon>
        <taxon>rosids</taxon>
        <taxon>malvids</taxon>
        <taxon>Brassicales</taxon>
        <taxon>Brassicaceae</taxon>
        <taxon>Brassiceae</taxon>
        <taxon>Brassica</taxon>
    </lineage>
</organism>
<feature type="binding site" evidence="6">
    <location>
        <position position="167"/>
    </location>
    <ligand>
        <name>ATP</name>
        <dbReference type="ChEBI" id="CHEBI:30616"/>
    </ligand>
</feature>
<keyword evidence="4" id="KW-0418">Kinase</keyword>
<evidence type="ECO:0000256" key="1">
    <source>
        <dbReference type="ARBA" id="ARBA00022527"/>
    </source>
</evidence>
<dbReference type="InterPro" id="IPR000719">
    <property type="entry name" value="Prot_kinase_dom"/>
</dbReference>
<dbReference type="Gene3D" id="3.30.200.20">
    <property type="entry name" value="Phosphorylase Kinase, domain 1"/>
    <property type="match status" value="1"/>
</dbReference>
<dbReference type="GO" id="GO:0005524">
    <property type="term" value="F:ATP binding"/>
    <property type="evidence" value="ECO:0007669"/>
    <property type="project" value="UniProtKB-UniRule"/>
</dbReference>
<dbReference type="PROSITE" id="PS00107">
    <property type="entry name" value="PROTEIN_KINASE_ATP"/>
    <property type="match status" value="1"/>
</dbReference>
<dbReference type="PROSITE" id="PS50011">
    <property type="entry name" value="PROTEIN_KINASE_DOM"/>
    <property type="match status" value="1"/>
</dbReference>
<keyword evidence="7" id="KW-0812">Transmembrane</keyword>
<keyword evidence="2" id="KW-0808">Transferase</keyword>
<proteinExistence type="predicted"/>
<gene>
    <name evidence="9" type="ORF">DARMORV10_C02P40310.1</name>
</gene>
<keyword evidence="7" id="KW-0472">Membrane</keyword>
<dbReference type="InterPro" id="IPR001245">
    <property type="entry name" value="Ser-Thr/Tyr_kinase_cat_dom"/>
</dbReference>
<dbReference type="Proteomes" id="UP001295469">
    <property type="component" value="Chromosome C02"/>
</dbReference>
<keyword evidence="7" id="KW-1133">Transmembrane helix</keyword>
<evidence type="ECO:0000256" key="2">
    <source>
        <dbReference type="ARBA" id="ARBA00022679"/>
    </source>
</evidence>
<evidence type="ECO:0000256" key="6">
    <source>
        <dbReference type="PROSITE-ProRule" id="PRU10141"/>
    </source>
</evidence>
<evidence type="ECO:0000256" key="3">
    <source>
        <dbReference type="ARBA" id="ARBA00022741"/>
    </source>
</evidence>
<evidence type="ECO:0000259" key="8">
    <source>
        <dbReference type="PROSITE" id="PS50011"/>
    </source>
</evidence>
<dbReference type="InterPro" id="IPR011009">
    <property type="entry name" value="Kinase-like_dom_sf"/>
</dbReference>
<keyword evidence="1" id="KW-0723">Serine/threonine-protein kinase</keyword>
<dbReference type="GO" id="GO:0004674">
    <property type="term" value="F:protein serine/threonine kinase activity"/>
    <property type="evidence" value="ECO:0007669"/>
    <property type="project" value="UniProtKB-KW"/>
</dbReference>
<evidence type="ECO:0000256" key="4">
    <source>
        <dbReference type="ARBA" id="ARBA00022777"/>
    </source>
</evidence>
<dbReference type="EMBL" id="HG994366">
    <property type="protein sequence ID" value="CAF1916825.1"/>
    <property type="molecule type" value="Genomic_DNA"/>
</dbReference>
<dbReference type="Pfam" id="PF07714">
    <property type="entry name" value="PK_Tyr_Ser-Thr"/>
    <property type="match status" value="1"/>
</dbReference>
<protein>
    <submittedName>
        <fullName evidence="9">(rape) hypothetical protein</fullName>
    </submittedName>
</protein>
<accession>A0A816KFN2</accession>
<name>A0A816KFN2_BRANA</name>
<feature type="transmembrane region" description="Helical" evidence="7">
    <location>
        <begin position="69"/>
        <end position="88"/>
    </location>
</feature>
<dbReference type="PANTHER" id="PTHR27002:SF452">
    <property type="entry name" value="PROTEIN KINASE DOMAIN-CONTAINING PROTEIN"/>
    <property type="match status" value="1"/>
</dbReference>
<evidence type="ECO:0000256" key="7">
    <source>
        <dbReference type="SAM" id="Phobius"/>
    </source>
</evidence>
<dbReference type="SUPFAM" id="SSF56112">
    <property type="entry name" value="Protein kinase-like (PK-like)"/>
    <property type="match status" value="1"/>
</dbReference>
<keyword evidence="3 6" id="KW-0547">Nucleotide-binding</keyword>
<dbReference type="AlphaFoldDB" id="A0A816KFN2"/>